<organism evidence="2 3">
    <name type="scientific">Candidatus Nitronereus thalassa</name>
    <dbReference type="NCBI Taxonomy" id="3020898"/>
    <lineage>
        <taxon>Bacteria</taxon>
        <taxon>Pseudomonadati</taxon>
        <taxon>Nitrospirota</taxon>
        <taxon>Nitrospiria</taxon>
        <taxon>Nitrospirales</taxon>
        <taxon>Nitrospiraceae</taxon>
        <taxon>Candidatus Nitronereus</taxon>
    </lineage>
</organism>
<keyword evidence="3" id="KW-1185">Reference proteome</keyword>
<dbReference type="RefSeq" id="WP_313833238.1">
    <property type="nucleotide sequence ID" value="NZ_JAQOUE010000001.1"/>
</dbReference>
<evidence type="ECO:0000313" key="3">
    <source>
        <dbReference type="Proteomes" id="UP001250932"/>
    </source>
</evidence>
<dbReference type="Proteomes" id="UP001250932">
    <property type="component" value="Unassembled WGS sequence"/>
</dbReference>
<evidence type="ECO:0000256" key="1">
    <source>
        <dbReference type="SAM" id="MobiDB-lite"/>
    </source>
</evidence>
<reference evidence="2 3" key="1">
    <citation type="journal article" date="2023" name="ISME J.">
        <title>Cultivation and genomic characterization of novel and ubiquitous marine nitrite-oxidizing bacteria from the Nitrospirales.</title>
        <authorList>
            <person name="Mueller A.J."/>
            <person name="Daebeler A."/>
            <person name="Herbold C.W."/>
            <person name="Kirkegaard R.H."/>
            <person name="Daims H."/>
        </authorList>
    </citation>
    <scope>NUCLEOTIDE SEQUENCE [LARGE SCALE GENOMIC DNA]</scope>
    <source>
        <strain evidence="2 3">EB</strain>
    </source>
</reference>
<gene>
    <name evidence="2" type="ORF">PPG34_10505</name>
</gene>
<dbReference type="Pfam" id="PF11154">
    <property type="entry name" value="DUF2934"/>
    <property type="match status" value="1"/>
</dbReference>
<sequence>MARKQVSSLSDKPKKSAGVLPKSQPQLRKKSDSLSRTTSRSGSKKLATVEATQNGSPSDPPDLYARIADRAYELYTHRGGHHGQDQADWLEAERQVLKEGC</sequence>
<feature type="region of interest" description="Disordered" evidence="1">
    <location>
        <begin position="1"/>
        <end position="64"/>
    </location>
</feature>
<dbReference type="InterPro" id="IPR021327">
    <property type="entry name" value="DUF2934"/>
</dbReference>
<feature type="compositionally biased region" description="Polar residues" evidence="1">
    <location>
        <begin position="1"/>
        <end position="10"/>
    </location>
</feature>
<comment type="caution">
    <text evidence="2">The sequence shown here is derived from an EMBL/GenBank/DDBJ whole genome shotgun (WGS) entry which is preliminary data.</text>
</comment>
<name>A0ABU3K8R9_9BACT</name>
<dbReference type="EMBL" id="JAQOUE010000001">
    <property type="protein sequence ID" value="MDT7042783.1"/>
    <property type="molecule type" value="Genomic_DNA"/>
</dbReference>
<evidence type="ECO:0000313" key="2">
    <source>
        <dbReference type="EMBL" id="MDT7042783.1"/>
    </source>
</evidence>
<accession>A0ABU3K8R9</accession>
<protein>
    <submittedName>
        <fullName evidence="2">DUF2934 domain-containing protein</fullName>
    </submittedName>
</protein>
<proteinExistence type="predicted"/>